<gene>
    <name evidence="2" type="ORF">C5746_11635</name>
</gene>
<organism evidence="2 3">
    <name type="scientific">Streptomyces atratus</name>
    <dbReference type="NCBI Taxonomy" id="1893"/>
    <lineage>
        <taxon>Bacteria</taxon>
        <taxon>Bacillati</taxon>
        <taxon>Actinomycetota</taxon>
        <taxon>Actinomycetes</taxon>
        <taxon>Kitasatosporales</taxon>
        <taxon>Streptomycetaceae</taxon>
        <taxon>Streptomyces</taxon>
    </lineage>
</organism>
<dbReference type="Proteomes" id="UP000252698">
    <property type="component" value="Chromosome"/>
</dbReference>
<evidence type="ECO:0000313" key="3">
    <source>
        <dbReference type="Proteomes" id="UP000252698"/>
    </source>
</evidence>
<feature type="compositionally biased region" description="Gly residues" evidence="1">
    <location>
        <begin position="55"/>
        <end position="65"/>
    </location>
</feature>
<evidence type="ECO:0000313" key="2">
    <source>
        <dbReference type="EMBL" id="AXE77487.1"/>
    </source>
</evidence>
<dbReference type="KEGG" id="sata:C5746_11635"/>
<dbReference type="EMBL" id="CP027306">
    <property type="protein sequence ID" value="AXE77487.1"/>
    <property type="molecule type" value="Genomic_DNA"/>
</dbReference>
<protein>
    <submittedName>
        <fullName evidence="2">Uncharacterized protein</fullName>
    </submittedName>
</protein>
<feature type="region of interest" description="Disordered" evidence="1">
    <location>
        <begin position="36"/>
        <end position="65"/>
    </location>
</feature>
<sequence>MAERLGSRQDRHRGLLFVRLEGERKGGVQKDYFTVRDRTGTDQGRHGPGRRLGSVPGGSVDGLTG</sequence>
<feature type="compositionally biased region" description="Basic and acidic residues" evidence="1">
    <location>
        <begin position="36"/>
        <end position="45"/>
    </location>
</feature>
<evidence type="ECO:0000256" key="1">
    <source>
        <dbReference type="SAM" id="MobiDB-lite"/>
    </source>
</evidence>
<name>A0A2Z5JAX7_STRAR</name>
<reference evidence="2 3" key="1">
    <citation type="journal article" date="2018" name="Front. Microbiol.">
        <title>Genome Sequencing of Streptomyces atratus SCSIOZH16 and Activation Production of Nocardamine via Metabolic Engineering.</title>
        <authorList>
            <person name="Li Y."/>
            <person name="Zhang C."/>
            <person name="Liu C."/>
            <person name="Ju J."/>
            <person name="Ma J."/>
        </authorList>
    </citation>
    <scope>NUCLEOTIDE SEQUENCE [LARGE SCALE GENOMIC DNA]</scope>
    <source>
        <strain evidence="2 3">SCSIO_ZH16</strain>
    </source>
</reference>
<proteinExistence type="predicted"/>
<accession>A0A2Z5JAX7</accession>
<dbReference type="AlphaFoldDB" id="A0A2Z5JAX7"/>